<accession>A0A645I7I1</accession>
<name>A0A645I7I1_9ZZZZ</name>
<gene>
    <name evidence="1" type="ORF">SDC9_194899</name>
</gene>
<dbReference type="AlphaFoldDB" id="A0A645I7I1"/>
<dbReference type="EMBL" id="VSSQ01108692">
    <property type="protein sequence ID" value="MPN47297.1"/>
    <property type="molecule type" value="Genomic_DNA"/>
</dbReference>
<protein>
    <submittedName>
        <fullName evidence="1">Uncharacterized protein</fullName>
    </submittedName>
</protein>
<evidence type="ECO:0000313" key="1">
    <source>
        <dbReference type="EMBL" id="MPN47297.1"/>
    </source>
</evidence>
<proteinExistence type="predicted"/>
<reference evidence="1" key="1">
    <citation type="submission" date="2019-08" db="EMBL/GenBank/DDBJ databases">
        <authorList>
            <person name="Kucharzyk K."/>
            <person name="Murdoch R.W."/>
            <person name="Higgins S."/>
            <person name="Loffler F."/>
        </authorList>
    </citation>
    <scope>NUCLEOTIDE SEQUENCE</scope>
</reference>
<organism evidence="1">
    <name type="scientific">bioreactor metagenome</name>
    <dbReference type="NCBI Taxonomy" id="1076179"/>
    <lineage>
        <taxon>unclassified sequences</taxon>
        <taxon>metagenomes</taxon>
        <taxon>ecological metagenomes</taxon>
    </lineage>
</organism>
<sequence>MPLRAIGRLRPGQAAPFVGKLGFRLLTGHNQKICGVLHPGNGQEHVAYAPVVARPGIGIGDEGLAPLGLELFKTVASDIIAQAKQTE</sequence>
<comment type="caution">
    <text evidence="1">The sequence shown here is derived from an EMBL/GenBank/DDBJ whole genome shotgun (WGS) entry which is preliminary data.</text>
</comment>